<dbReference type="PANTHER" id="PTHR13163:SF2">
    <property type="entry name" value="TRANSMEMBRANE PROTEIN 35B"/>
    <property type="match status" value="1"/>
</dbReference>
<dbReference type="Pfam" id="PF13564">
    <property type="entry name" value="DoxX_2"/>
    <property type="match status" value="1"/>
</dbReference>
<sequence length="152" mass="16647">MALPLAALRVLLGCFFALTGAAKLSEQIAAPASQQMKALFIQFAEVFPLKVFGYQPDPMSYQVAVGWLELLAGLLLVLGPPMLQEISNFLLIVLMMGAIFTLASLKESLNTCIPAIICLALLLLLDICQLLVQPKKVVRRTRKKTRSAFKKS</sequence>
<feature type="chain" id="PRO_5034805202" evidence="7">
    <location>
        <begin position="22"/>
        <end position="152"/>
    </location>
</feature>
<reference evidence="9" key="1">
    <citation type="submission" date="2025-08" db="UniProtKB">
        <authorList>
            <consortium name="RefSeq"/>
        </authorList>
    </citation>
    <scope>IDENTIFICATION</scope>
    <source>
        <tissue evidence="9">Muscle</tissue>
    </source>
</reference>
<feature type="transmembrane region" description="Helical" evidence="6">
    <location>
        <begin position="59"/>
        <end position="79"/>
    </location>
</feature>
<evidence type="ECO:0000256" key="6">
    <source>
        <dbReference type="SAM" id="Phobius"/>
    </source>
</evidence>
<organism evidence="8 9">
    <name type="scientific">Hipposideros armiger</name>
    <name type="common">Great Himalayan leaf-nosed bat</name>
    <dbReference type="NCBI Taxonomy" id="186990"/>
    <lineage>
        <taxon>Eukaryota</taxon>
        <taxon>Metazoa</taxon>
        <taxon>Chordata</taxon>
        <taxon>Craniata</taxon>
        <taxon>Vertebrata</taxon>
        <taxon>Euteleostomi</taxon>
        <taxon>Mammalia</taxon>
        <taxon>Eutheria</taxon>
        <taxon>Laurasiatheria</taxon>
        <taxon>Chiroptera</taxon>
        <taxon>Yinpterochiroptera</taxon>
        <taxon>Rhinolophoidea</taxon>
        <taxon>Hipposideridae</taxon>
        <taxon>Hipposideros</taxon>
    </lineage>
</organism>
<dbReference type="InterPro" id="IPR032808">
    <property type="entry name" value="DoxX"/>
</dbReference>
<feature type="transmembrane region" description="Helical" evidence="6">
    <location>
        <begin position="111"/>
        <end position="132"/>
    </location>
</feature>
<dbReference type="GO" id="GO:0016020">
    <property type="term" value="C:membrane"/>
    <property type="evidence" value="ECO:0007669"/>
    <property type="project" value="UniProtKB-SubCell"/>
</dbReference>
<dbReference type="CTD" id="100506144"/>
<keyword evidence="8" id="KW-1185">Reference proteome</keyword>
<dbReference type="AlphaFoldDB" id="A0A8B7SP56"/>
<evidence type="ECO:0000256" key="3">
    <source>
        <dbReference type="ARBA" id="ARBA00022692"/>
    </source>
</evidence>
<dbReference type="OrthoDB" id="432685at2759"/>
<dbReference type="KEGG" id="hai:109391401"/>
<evidence type="ECO:0000256" key="4">
    <source>
        <dbReference type="ARBA" id="ARBA00022989"/>
    </source>
</evidence>
<dbReference type="GeneID" id="109391401"/>
<protein>
    <submittedName>
        <fullName evidence="9">Transmembrane protein 35B</fullName>
    </submittedName>
</protein>
<dbReference type="PANTHER" id="PTHR13163">
    <property type="entry name" value="SPINAL CORD EXPRESSION PROTEIN 4"/>
    <property type="match status" value="1"/>
</dbReference>
<dbReference type="RefSeq" id="XP_019514484.1">
    <property type="nucleotide sequence ID" value="XM_019658939.1"/>
</dbReference>
<feature type="transmembrane region" description="Helical" evidence="6">
    <location>
        <begin position="86"/>
        <end position="105"/>
    </location>
</feature>
<feature type="signal peptide" evidence="7">
    <location>
        <begin position="1"/>
        <end position="21"/>
    </location>
</feature>
<evidence type="ECO:0000256" key="2">
    <source>
        <dbReference type="ARBA" id="ARBA00006679"/>
    </source>
</evidence>
<evidence type="ECO:0000256" key="7">
    <source>
        <dbReference type="SAM" id="SignalP"/>
    </source>
</evidence>
<evidence type="ECO:0000313" key="8">
    <source>
        <dbReference type="Proteomes" id="UP000694851"/>
    </source>
</evidence>
<evidence type="ECO:0000256" key="1">
    <source>
        <dbReference type="ARBA" id="ARBA00004141"/>
    </source>
</evidence>
<proteinExistence type="inferred from homology"/>
<dbReference type="Proteomes" id="UP000694851">
    <property type="component" value="Unplaced"/>
</dbReference>
<keyword evidence="7" id="KW-0732">Signal</keyword>
<comment type="subcellular location">
    <subcellularLocation>
        <location evidence="1">Membrane</location>
        <topology evidence="1">Multi-pass membrane protein</topology>
    </subcellularLocation>
</comment>
<keyword evidence="3 6" id="KW-0812">Transmembrane</keyword>
<accession>A0A8B7SP56</accession>
<keyword evidence="4 6" id="KW-1133">Transmembrane helix</keyword>
<comment type="similarity">
    <text evidence="2">Belongs to the DoxX family.</text>
</comment>
<evidence type="ECO:0000256" key="5">
    <source>
        <dbReference type="ARBA" id="ARBA00023136"/>
    </source>
</evidence>
<name>A0A8B7SP56_HIPAR</name>
<evidence type="ECO:0000313" key="9">
    <source>
        <dbReference type="RefSeq" id="XP_019514484.1"/>
    </source>
</evidence>
<keyword evidence="5 6" id="KW-0472">Membrane</keyword>
<dbReference type="InterPro" id="IPR040399">
    <property type="entry name" value="TMEM35A/B"/>
</dbReference>
<gene>
    <name evidence="9" type="primary">TMEM35B</name>
</gene>